<gene>
    <name evidence="2" type="ORF">G5714_017346</name>
</gene>
<feature type="region of interest" description="Disordered" evidence="1">
    <location>
        <begin position="64"/>
        <end position="102"/>
    </location>
</feature>
<organism evidence="2 3">
    <name type="scientific">Onychostoma macrolepis</name>
    <dbReference type="NCBI Taxonomy" id="369639"/>
    <lineage>
        <taxon>Eukaryota</taxon>
        <taxon>Metazoa</taxon>
        <taxon>Chordata</taxon>
        <taxon>Craniata</taxon>
        <taxon>Vertebrata</taxon>
        <taxon>Euteleostomi</taxon>
        <taxon>Actinopterygii</taxon>
        <taxon>Neopterygii</taxon>
        <taxon>Teleostei</taxon>
        <taxon>Ostariophysi</taxon>
        <taxon>Cypriniformes</taxon>
        <taxon>Cyprinidae</taxon>
        <taxon>Acrossocheilinae</taxon>
        <taxon>Onychostoma</taxon>
    </lineage>
</organism>
<evidence type="ECO:0000256" key="1">
    <source>
        <dbReference type="SAM" id="MobiDB-lite"/>
    </source>
</evidence>
<evidence type="ECO:0000313" key="3">
    <source>
        <dbReference type="Proteomes" id="UP000579812"/>
    </source>
</evidence>
<dbReference type="Proteomes" id="UP000579812">
    <property type="component" value="Unassembled WGS sequence"/>
</dbReference>
<sequence>MPRQLPDTSNRTGRETFCIHDHLREDFSLDYGLTLTITPNPKFHTRAGNIMATFRHIPGTERRLIPISSSSKRDKGTFPKDTPCSESESCYREGSNRNTSRF</sequence>
<keyword evidence="3" id="KW-1185">Reference proteome</keyword>
<evidence type="ECO:0000313" key="2">
    <source>
        <dbReference type="EMBL" id="KAF4102546.1"/>
    </source>
</evidence>
<name>A0A7J6C5Q7_9TELE</name>
<dbReference type="EMBL" id="JAAMOB010000017">
    <property type="protein sequence ID" value="KAF4102546.1"/>
    <property type="molecule type" value="Genomic_DNA"/>
</dbReference>
<protein>
    <submittedName>
        <fullName evidence="2">Uncharacterized protein</fullName>
    </submittedName>
</protein>
<dbReference type="AlphaFoldDB" id="A0A7J6C5Q7"/>
<comment type="caution">
    <text evidence="2">The sequence shown here is derived from an EMBL/GenBank/DDBJ whole genome shotgun (WGS) entry which is preliminary data.</text>
</comment>
<proteinExistence type="predicted"/>
<reference evidence="2 3" key="1">
    <citation type="submission" date="2020-04" db="EMBL/GenBank/DDBJ databases">
        <title>Chromosome-level genome assembly of a cyprinid fish Onychostoma macrolepis by integration of Nanopore Sequencing, Bionano and Hi-C technology.</title>
        <authorList>
            <person name="Wang D."/>
        </authorList>
    </citation>
    <scope>NUCLEOTIDE SEQUENCE [LARGE SCALE GENOMIC DNA]</scope>
    <source>
        <strain evidence="2">SWU-2019</strain>
        <tissue evidence="2">Muscle</tissue>
    </source>
</reference>
<accession>A0A7J6C5Q7</accession>